<dbReference type="Proteomes" id="UP000502421">
    <property type="component" value="Chromosome"/>
</dbReference>
<gene>
    <name evidence="3" type="ORF">HF329_33105</name>
</gene>
<evidence type="ECO:0000313" key="4">
    <source>
        <dbReference type="Proteomes" id="UP000502421"/>
    </source>
</evidence>
<dbReference type="Gene3D" id="2.180.10.10">
    <property type="entry name" value="RHS repeat-associated core"/>
    <property type="match status" value="3"/>
</dbReference>
<dbReference type="InterPro" id="IPR022385">
    <property type="entry name" value="Rhs_assc_core"/>
</dbReference>
<reference evidence="4" key="1">
    <citation type="submission" date="2020-04" db="EMBL/GenBank/DDBJ databases">
        <authorList>
            <person name="Kittiwongwattana C."/>
        </authorList>
    </citation>
    <scope>NUCLEOTIDE SEQUENCE [LARGE SCALE GENOMIC DNA]</scope>
    <source>
        <strain evidence="4">1310</strain>
    </source>
</reference>
<dbReference type="NCBIfam" id="TIGR03696">
    <property type="entry name" value="Rhs_assc_core"/>
    <property type="match status" value="1"/>
</dbReference>
<dbReference type="InterPro" id="IPR045619">
    <property type="entry name" value="DUF6443"/>
</dbReference>
<evidence type="ECO:0000259" key="2">
    <source>
        <dbReference type="Pfam" id="PF20041"/>
    </source>
</evidence>
<accession>A0AAE6ZMC5</accession>
<evidence type="ECO:0000313" key="3">
    <source>
        <dbReference type="EMBL" id="QJB35889.1"/>
    </source>
</evidence>
<dbReference type="EMBL" id="CP051205">
    <property type="protein sequence ID" value="QJB35889.1"/>
    <property type="molecule type" value="Genomic_DNA"/>
</dbReference>
<keyword evidence="1" id="KW-0732">Signal</keyword>
<proteinExistence type="predicted"/>
<name>A0AAE6ZMC5_9BACT</name>
<organism evidence="3 4">
    <name type="scientific">Chitinophaga oryzae</name>
    <dbReference type="NCBI Taxonomy" id="2725414"/>
    <lineage>
        <taxon>Bacteria</taxon>
        <taxon>Pseudomonadati</taxon>
        <taxon>Bacteroidota</taxon>
        <taxon>Chitinophagia</taxon>
        <taxon>Chitinophagales</taxon>
        <taxon>Chitinophagaceae</taxon>
        <taxon>Chitinophaga</taxon>
    </lineage>
</organism>
<protein>
    <recommendedName>
        <fullName evidence="2">DUF6443 domain-containing protein</fullName>
    </recommendedName>
</protein>
<feature type="domain" description="DUF6443" evidence="2">
    <location>
        <begin position="72"/>
        <end position="204"/>
    </location>
</feature>
<evidence type="ECO:0000256" key="1">
    <source>
        <dbReference type="SAM" id="SignalP"/>
    </source>
</evidence>
<dbReference type="KEGG" id="coy:HF329_33105"/>
<dbReference type="PANTHER" id="PTHR32305">
    <property type="match status" value="1"/>
</dbReference>
<dbReference type="Pfam" id="PF20041">
    <property type="entry name" value="DUF6443"/>
    <property type="match status" value="1"/>
</dbReference>
<feature type="signal peptide" evidence="1">
    <location>
        <begin position="1"/>
        <end position="26"/>
    </location>
</feature>
<dbReference type="InterPro" id="IPR050708">
    <property type="entry name" value="T6SS_VgrG/RHS"/>
</dbReference>
<dbReference type="PANTHER" id="PTHR32305:SF15">
    <property type="entry name" value="PROTEIN RHSA-RELATED"/>
    <property type="match status" value="1"/>
</dbReference>
<dbReference type="RefSeq" id="WP_168811388.1">
    <property type="nucleotide sequence ID" value="NZ_CP051205.1"/>
</dbReference>
<sequence>MKFRKSVNLIVKLVISILSFCEAASAQNVPAETDKPPIAAPLSPAAGYDSVLRNYICTWEPSMPLTNPADVANAGRPAAEVKLTTAYFDAIGRPLQTVSKQMSGSGKDIVSMFLYDAVGREKLKYLPYASQTGNTNDGKFKLNPFADQKDFYQSETLNPGAVNETVYYSEVEFEASPLNRVLKTYHPGNSWAKTGGSHPVNQGYDANTAEDAVRIWKITDDQSLPVSPGIYAAKQLYKVVSSDEQGQTTIAFTDKDGRLILKKIQLNNDWLSTYYVYDDSGNLRFVIPPRAAQIINGNWNLAPVAAELCFQYQYDERNRMIIKKVPGAAPVEMVYDIRDRLVLTRDGNLKSKRQWLMSFYDGLNRVVETALYTADTNTYTRAVLQQQLNTATGTGSVQYDFPGVTHLVVKTNDRQLYEARESITIEPGFESANGDNLDFRVDPSLTNGSIYLPVTNPLPNVPAAALTPLTFTYYDHYSYDGLKVAVATDFSKPQAGSNLYAQPVKTNTTPEGMVTGTRIRVLGTDTWLTTTNYYDDDNRLVQTISDNLNGAQDVATTLYDFSGKVLSTYVHHRNKQSAATPETKVLTMMHYDHAGRVDEISKRINDNPALQRTIVNNSYDELGQMKTKRLGVTGTGQLETLEYEYNIRGWLKGINRKFATGKTSGNWFGQELSYDYGFSGKQFNGNIAGAKWKSRSDGTARAFGYQYDQANRLAAADFSQLEGTASWTKSKMDFSVSNLNYDANGNILSMSQKGMEGSVIKQIDSLKYGYLPNSNKLSFVTDKQNNPNTLLGDFREKQNDESPDYQYDLNGNLVLDQNKQLTIRYNHLNLPENIVVTGKGYITYTYDAGGNKLRKIVVDQTGTGKTTVTDYTGMFQYTNDTLRIISHEEGRIRTIAKAGTPLDYKYDYFVKDHLGNIRMVLTEQTDFTMYAATMENARASVETALFSNVNETRVPKPAGYPDDDTDSKNAAVAKLNANTGGNKIGPSLVLRVMAGDTVQINTRAFYKSQGPAAKNTAPLPEDMVAGLVQAFGGQAEGGSQHGFAAGNNSTPFNTNFYNNQYQRLKEKSPDQPDSKPKAYLNFVLFDDQFKLVDQNSGVKQVSGEADQLQTLGTDRMPITQNGFLYVYTSNESQQDVFFDNLVVTQASGPMLEETHYYPFGLTIAGISSNALKGSSYAENRLKYNGNELQHKEFIDGSGLELYDFNARTYDQQIGRFLQIDPLIESGEQERISPYHFAKNDPIKYNDPDGKCPNCIVGAIVGAAVDYGTQVTKNLASGKPLRASFTEVDFWSIGISAVSGALSGGLSALTPASIAGKVGVEALNLTRLTAESAAKQYAGDGSVSVAQTLSDVGASRVGDLLTAKISPISTRATANAISATERQLDRAIRITIGDPTSSGRAATVRSLRSQLNTQVQTLNTKQVTNEVIKNTAGGSAGNALQETSNYLRKPVKENSPLQANINDAEIRRINFLKIFR</sequence>
<feature type="chain" id="PRO_5042043849" description="DUF6443 domain-containing protein" evidence="1">
    <location>
        <begin position="27"/>
        <end position="1475"/>
    </location>
</feature>